<evidence type="ECO:0000313" key="5">
    <source>
        <dbReference type="EMBL" id="MDF9407659.1"/>
    </source>
</evidence>
<dbReference type="InterPro" id="IPR007453">
    <property type="entry name" value="DsrC/TusE"/>
</dbReference>
<protein>
    <submittedName>
        <fullName evidence="5">TusE/DsrC/DsvC family sulfur relay protein</fullName>
    </submittedName>
</protein>
<proteinExistence type="inferred from homology"/>
<dbReference type="GO" id="GO:0002143">
    <property type="term" value="P:tRNA wobble position uridine thiolation"/>
    <property type="evidence" value="ECO:0007669"/>
    <property type="project" value="TreeGrafter"/>
</dbReference>
<reference evidence="5" key="1">
    <citation type="submission" date="2022-02" db="EMBL/GenBank/DDBJ databases">
        <authorList>
            <person name="Leng L."/>
        </authorList>
    </citation>
    <scope>NUCLEOTIDE SEQUENCE</scope>
    <source>
        <strain evidence="5">JI</strain>
    </source>
</reference>
<dbReference type="EMBL" id="JAKOAV010000006">
    <property type="protein sequence ID" value="MDF9407659.1"/>
    <property type="molecule type" value="Genomic_DNA"/>
</dbReference>
<keyword evidence="6" id="KW-1185">Reference proteome</keyword>
<dbReference type="PANTHER" id="PTHR37010:SF1">
    <property type="entry name" value="SULFURTRANSFERASE TUSE"/>
    <property type="match status" value="1"/>
</dbReference>
<organism evidence="5 6">
    <name type="scientific">Pelotomaculum isophthalicicum JI</name>
    <dbReference type="NCBI Taxonomy" id="947010"/>
    <lineage>
        <taxon>Bacteria</taxon>
        <taxon>Bacillati</taxon>
        <taxon>Bacillota</taxon>
        <taxon>Clostridia</taxon>
        <taxon>Eubacteriales</taxon>
        <taxon>Desulfotomaculaceae</taxon>
        <taxon>Pelotomaculum</taxon>
    </lineage>
</organism>
<feature type="active site" description="Cysteine persulfide intermediate" evidence="4">
    <location>
        <position position="104"/>
    </location>
</feature>
<dbReference type="Pfam" id="PF04358">
    <property type="entry name" value="DsrC"/>
    <property type="match status" value="1"/>
</dbReference>
<evidence type="ECO:0000256" key="2">
    <source>
        <dbReference type="ARBA" id="ARBA00005718"/>
    </source>
</evidence>
<dbReference type="PANTHER" id="PTHR37010">
    <property type="entry name" value="SULFURTRANSFERASE TUSE"/>
    <property type="match status" value="1"/>
</dbReference>
<dbReference type="InterPro" id="IPR025526">
    <property type="entry name" value="DsrC-like_dom_sf"/>
</dbReference>
<dbReference type="NCBIfam" id="TIGR03342">
    <property type="entry name" value="dsrC_tusE_dsvC"/>
    <property type="match status" value="1"/>
</dbReference>
<evidence type="ECO:0000313" key="6">
    <source>
        <dbReference type="Proteomes" id="UP001154312"/>
    </source>
</evidence>
<dbReference type="SUPFAM" id="SSF69721">
    <property type="entry name" value="DsrC, the gamma subunit of dissimilatory sulfite reductase"/>
    <property type="match status" value="1"/>
</dbReference>
<name>A0A9X4JSX6_9FIRM</name>
<evidence type="ECO:0000256" key="4">
    <source>
        <dbReference type="PIRSR" id="PIRSR006223-50"/>
    </source>
</evidence>
<evidence type="ECO:0000256" key="1">
    <source>
        <dbReference type="ARBA" id="ARBA00004496"/>
    </source>
</evidence>
<comment type="similarity">
    <text evidence="2">Belongs to the DsrC/TusE family.</text>
</comment>
<dbReference type="InterPro" id="IPR043163">
    <property type="entry name" value="DsrC-like_N"/>
</dbReference>
<dbReference type="AlphaFoldDB" id="A0A9X4JSX6"/>
<gene>
    <name evidence="5" type="ORF">L7E55_04675</name>
</gene>
<dbReference type="GO" id="GO:0005737">
    <property type="term" value="C:cytoplasm"/>
    <property type="evidence" value="ECO:0007669"/>
    <property type="project" value="UniProtKB-SubCell"/>
</dbReference>
<dbReference type="PIRSF" id="PIRSF006223">
    <property type="entry name" value="DsrC_TusE"/>
    <property type="match status" value="1"/>
</dbReference>
<sequence>MPDFDFNRLEVEVDEDGFIIEPECWNEDVARAFAAAEGIEELIDEHWRVINYLRDYYQQFQVAPMISKLCKETGCSLKRIYELFPAGPAKGACKVAGLPKPRGCV</sequence>
<evidence type="ECO:0000256" key="3">
    <source>
        <dbReference type="ARBA" id="ARBA00022490"/>
    </source>
</evidence>
<dbReference type="Proteomes" id="UP001154312">
    <property type="component" value="Unassembled WGS sequence"/>
</dbReference>
<comment type="subcellular location">
    <subcellularLocation>
        <location evidence="1">Cytoplasm</location>
    </subcellularLocation>
</comment>
<dbReference type="Gene3D" id="1.10.10.370">
    <property type="entry name" value="DsrC-like protein, C-terminal domain"/>
    <property type="match status" value="1"/>
</dbReference>
<comment type="caution">
    <text evidence="5">The sequence shown here is derived from an EMBL/GenBank/DDBJ whole genome shotgun (WGS) entry which is preliminary data.</text>
</comment>
<dbReference type="Gene3D" id="3.30.1420.10">
    <property type="match status" value="1"/>
</dbReference>
<dbReference type="InterPro" id="IPR042072">
    <property type="entry name" value="DsrC-like_C"/>
</dbReference>
<keyword evidence="3" id="KW-0963">Cytoplasm</keyword>
<accession>A0A9X4JSX6</accession>
<dbReference type="RefSeq" id="WP_277442898.1">
    <property type="nucleotide sequence ID" value="NZ_JAKOAV010000006.1"/>
</dbReference>
<dbReference type="GO" id="GO:0097163">
    <property type="term" value="F:sulfur carrier activity"/>
    <property type="evidence" value="ECO:0007669"/>
    <property type="project" value="TreeGrafter"/>
</dbReference>